<dbReference type="EnsemblBacteria" id="ACC80872">
    <property type="protein sequence ID" value="ACC80872"/>
    <property type="gene ID" value="Npun_F2284"/>
</dbReference>
<dbReference type="eggNOG" id="COG1752">
    <property type="taxonomic scope" value="Bacteria"/>
</dbReference>
<dbReference type="SUPFAM" id="SSF52151">
    <property type="entry name" value="FabD/lysophospholipase-like"/>
    <property type="match status" value="1"/>
</dbReference>
<keyword evidence="2" id="KW-0378">Hydrolase</keyword>
<keyword evidence="2" id="KW-0442">Lipid degradation</keyword>
<dbReference type="AlphaFoldDB" id="B2J7D7"/>
<keyword evidence="5" id="KW-1185">Reference proteome</keyword>
<keyword evidence="1 2" id="KW-0443">Lipid metabolism</keyword>
<protein>
    <submittedName>
        <fullName evidence="4">Patatin</fullName>
    </submittedName>
</protein>
<feature type="active site" description="Proton acceptor" evidence="2">
    <location>
        <position position="180"/>
    </location>
</feature>
<evidence type="ECO:0000256" key="1">
    <source>
        <dbReference type="ARBA" id="ARBA00023098"/>
    </source>
</evidence>
<dbReference type="Pfam" id="PF01734">
    <property type="entry name" value="Patatin"/>
    <property type="match status" value="1"/>
</dbReference>
<dbReference type="InterPro" id="IPR002641">
    <property type="entry name" value="PNPLA_dom"/>
</dbReference>
<feature type="short sequence motif" description="GXSXG" evidence="2">
    <location>
        <begin position="54"/>
        <end position="58"/>
    </location>
</feature>
<evidence type="ECO:0000313" key="5">
    <source>
        <dbReference type="Proteomes" id="UP000001191"/>
    </source>
</evidence>
<dbReference type="GO" id="GO:0016787">
    <property type="term" value="F:hydrolase activity"/>
    <property type="evidence" value="ECO:0007669"/>
    <property type="project" value="UniProtKB-UniRule"/>
</dbReference>
<feature type="domain" description="PNPLA" evidence="3">
    <location>
        <begin position="23"/>
        <end position="194"/>
    </location>
</feature>
<name>B2J7D7_NOSP7</name>
<reference evidence="5" key="1">
    <citation type="submission" date="2008-04" db="EMBL/GenBank/DDBJ databases">
        <title>Complete sequence of chromosome of Nostoc punctiforme ATCC 29133.</title>
        <authorList>
            <consortium name="US DOE Joint Genome Institute"/>
            <person name="Copeland A."/>
            <person name="Lucas S."/>
            <person name="Lapidus A."/>
            <person name="Glavina del Rio T."/>
            <person name="Dalin E."/>
            <person name="Tice H."/>
            <person name="Pitluck S."/>
            <person name="Chain P."/>
            <person name="Malfatti S."/>
            <person name="Shin M."/>
            <person name="Vergez L."/>
            <person name="Schmutz J."/>
            <person name="Larimer F."/>
            <person name="Land M."/>
            <person name="Hauser L."/>
            <person name="Kyrpides N."/>
            <person name="Kim E."/>
            <person name="Meeks J.C."/>
            <person name="Elhai J."/>
            <person name="Campbell E.L."/>
            <person name="Thiel T."/>
            <person name="Longmire J."/>
            <person name="Potts M."/>
            <person name="Atlas R."/>
        </authorList>
    </citation>
    <scope>NUCLEOTIDE SEQUENCE [LARGE SCALE GENOMIC DNA]</scope>
    <source>
        <strain evidence="5">ATCC 29133 / PCC 73102</strain>
    </source>
</reference>
<dbReference type="GO" id="GO:0016042">
    <property type="term" value="P:lipid catabolic process"/>
    <property type="evidence" value="ECO:0007669"/>
    <property type="project" value="UniProtKB-UniRule"/>
</dbReference>
<dbReference type="HOGENOM" id="CLU_024179_0_0_3"/>
<comment type="caution">
    <text evidence="2">Lacks conserved residue(s) required for the propagation of feature annotation.</text>
</comment>
<evidence type="ECO:0000259" key="3">
    <source>
        <dbReference type="PROSITE" id="PS51635"/>
    </source>
</evidence>
<dbReference type="Proteomes" id="UP000001191">
    <property type="component" value="Chromosome"/>
</dbReference>
<dbReference type="RefSeq" id="WP_012408870.1">
    <property type="nucleotide sequence ID" value="NC_010628.1"/>
</dbReference>
<accession>B2J7D7</accession>
<dbReference type="OrthoDB" id="9770965at2"/>
<reference evidence="4 5" key="2">
    <citation type="journal article" date="2013" name="Plant Physiol.">
        <title>A Nostoc punctiforme Sugar Transporter Necessary to Establish a Cyanobacterium-Plant Symbiosis.</title>
        <authorList>
            <person name="Ekman M."/>
            <person name="Picossi S."/>
            <person name="Campbell E.L."/>
            <person name="Meeks J.C."/>
            <person name="Flores E."/>
        </authorList>
    </citation>
    <scope>NUCLEOTIDE SEQUENCE [LARGE SCALE GENOMIC DNA]</scope>
    <source>
        <strain evidence="5">ATCC 29133 / PCC 73102</strain>
    </source>
</reference>
<dbReference type="InterPro" id="IPR016035">
    <property type="entry name" value="Acyl_Trfase/lysoPLipase"/>
</dbReference>
<dbReference type="PROSITE" id="PS51635">
    <property type="entry name" value="PNPLA"/>
    <property type="match status" value="1"/>
</dbReference>
<sequence>MSNQPHKPYGTPEPTYSGNKRSLILAGGGMRVAYQAGAIRALIESGLCFNHADGTSGGTMNLAMLLSGLSPIEMCDRWQTLNVKDFVSFIPLEKYLKAWDLLSMGDADGIIDRVFPHLGIDISKINASEGMQGTFNVCNFTHKTNEVIPHDRLDLDLLVAGISLPIFMPPVQKGDYLYMDSVWIKDVNLMEAVRRGADELWVLWCIGNSSEYQTGIFNQYVHMMELSANGAFFEECDRINEINQRILQGETVYGHTQPIKLHLIKPAYPLPLDPDYYLGNIDGATLVDMGYADAKQYLQTMSPAGLPFQPDVTRMHNNLPGMTFRESMAGAFVLNETDPIQGAAKGKAHNSSLSLQLTINICDLKRFLGDTTFTASIAGNISFANFGEHIPFKRGVFNLFAHDHNPGYKYITYELAFEHGNQDYYLVGKKELHNDPGFDLWQDMTTIYTYLHQGTDNNSPIIGSGILTLDVGDVAKCVSGWRITNAKSLTEKTTLLAEFGSFFWGNIWETYQP</sequence>
<dbReference type="KEGG" id="npu:Npun_F2284"/>
<proteinExistence type="predicted"/>
<feature type="active site" description="Nucleophile" evidence="2">
    <location>
        <position position="56"/>
    </location>
</feature>
<organism evidence="4 5">
    <name type="scientific">Nostoc punctiforme (strain ATCC 29133 / PCC 73102)</name>
    <dbReference type="NCBI Taxonomy" id="63737"/>
    <lineage>
        <taxon>Bacteria</taxon>
        <taxon>Bacillati</taxon>
        <taxon>Cyanobacteriota</taxon>
        <taxon>Cyanophyceae</taxon>
        <taxon>Nostocales</taxon>
        <taxon>Nostocaceae</taxon>
        <taxon>Nostoc</taxon>
    </lineage>
</organism>
<dbReference type="EMBL" id="CP001037">
    <property type="protein sequence ID" value="ACC80872.1"/>
    <property type="molecule type" value="Genomic_DNA"/>
</dbReference>
<gene>
    <name evidence="4" type="ordered locus">Npun_F2284</name>
</gene>
<dbReference type="DNASU" id="6251694"/>
<evidence type="ECO:0000313" key="4">
    <source>
        <dbReference type="EMBL" id="ACC80872.1"/>
    </source>
</evidence>
<evidence type="ECO:0000256" key="2">
    <source>
        <dbReference type="PROSITE-ProRule" id="PRU01161"/>
    </source>
</evidence>
<dbReference type="Gene3D" id="3.40.1090.10">
    <property type="entry name" value="Cytosolic phospholipase A2 catalytic domain"/>
    <property type="match status" value="1"/>
</dbReference>
<dbReference type="STRING" id="63737.Npun_F2284"/>